<evidence type="ECO:0000313" key="2">
    <source>
        <dbReference type="EMBL" id="GAA5190215.1"/>
    </source>
</evidence>
<accession>A0ABP9S3W7</accession>
<dbReference type="PANTHER" id="PTHR21366:SF14">
    <property type="entry name" value="GLYOXALASE DOMAIN-CONTAINING PROTEIN 5"/>
    <property type="match status" value="1"/>
</dbReference>
<dbReference type="Gene3D" id="3.10.180.10">
    <property type="entry name" value="2,3-Dihydroxybiphenyl 1,2-Dioxygenase, domain 1"/>
    <property type="match status" value="1"/>
</dbReference>
<dbReference type="InterPro" id="IPR004360">
    <property type="entry name" value="Glyas_Fos-R_dOase_dom"/>
</dbReference>
<evidence type="ECO:0000313" key="3">
    <source>
        <dbReference type="Proteomes" id="UP001501570"/>
    </source>
</evidence>
<reference evidence="3" key="1">
    <citation type="journal article" date="2019" name="Int. J. Syst. Evol. Microbiol.">
        <title>The Global Catalogue of Microorganisms (GCM) 10K type strain sequencing project: providing services to taxonomists for standard genome sequencing and annotation.</title>
        <authorList>
            <consortium name="The Broad Institute Genomics Platform"/>
            <consortium name="The Broad Institute Genome Sequencing Center for Infectious Disease"/>
            <person name="Wu L."/>
            <person name="Ma J."/>
        </authorList>
    </citation>
    <scope>NUCLEOTIDE SEQUENCE [LARGE SCALE GENOMIC DNA]</scope>
    <source>
        <strain evidence="3">JCM 18304</strain>
    </source>
</reference>
<dbReference type="PROSITE" id="PS51819">
    <property type="entry name" value="VOC"/>
    <property type="match status" value="1"/>
</dbReference>
<name>A0ABP9S3W7_9ACTN</name>
<feature type="domain" description="VOC" evidence="1">
    <location>
        <begin position="5"/>
        <end position="123"/>
    </location>
</feature>
<dbReference type="Pfam" id="PF00903">
    <property type="entry name" value="Glyoxalase"/>
    <property type="match status" value="1"/>
</dbReference>
<dbReference type="InterPro" id="IPR029068">
    <property type="entry name" value="Glyas_Bleomycin-R_OHBP_Dase"/>
</dbReference>
<dbReference type="PANTHER" id="PTHR21366">
    <property type="entry name" value="GLYOXALASE FAMILY PROTEIN"/>
    <property type="match status" value="1"/>
</dbReference>
<proteinExistence type="predicted"/>
<dbReference type="InterPro" id="IPR037523">
    <property type="entry name" value="VOC_core"/>
</dbReference>
<gene>
    <name evidence="2" type="ORF">GCM10023322_44860</name>
</gene>
<organism evidence="2 3">
    <name type="scientific">Rugosimonospora acidiphila</name>
    <dbReference type="NCBI Taxonomy" id="556531"/>
    <lineage>
        <taxon>Bacteria</taxon>
        <taxon>Bacillati</taxon>
        <taxon>Actinomycetota</taxon>
        <taxon>Actinomycetes</taxon>
        <taxon>Micromonosporales</taxon>
        <taxon>Micromonosporaceae</taxon>
        <taxon>Rugosimonospora</taxon>
    </lineage>
</organism>
<comment type="caution">
    <text evidence="2">The sequence shown here is derived from an EMBL/GenBank/DDBJ whole genome shotgun (WGS) entry which is preliminary data.</text>
</comment>
<protein>
    <recommendedName>
        <fullName evidence="1">VOC domain-containing protein</fullName>
    </recommendedName>
</protein>
<dbReference type="Proteomes" id="UP001501570">
    <property type="component" value="Unassembled WGS sequence"/>
</dbReference>
<dbReference type="SUPFAM" id="SSF54593">
    <property type="entry name" value="Glyoxalase/Bleomycin resistance protein/Dihydroxybiphenyl dioxygenase"/>
    <property type="match status" value="1"/>
</dbReference>
<keyword evidence="3" id="KW-1185">Reference proteome</keyword>
<dbReference type="RefSeq" id="WP_345632501.1">
    <property type="nucleotide sequence ID" value="NZ_BAABJQ010000013.1"/>
</dbReference>
<dbReference type="InterPro" id="IPR050383">
    <property type="entry name" value="GlyoxalaseI/FosfomycinResist"/>
</dbReference>
<dbReference type="CDD" id="cd06587">
    <property type="entry name" value="VOC"/>
    <property type="match status" value="1"/>
</dbReference>
<sequence length="149" mass="16031">MKITGIGHVVLPSHDVEAGLAFYERVLGLEKVAYLPAARMGFLSFGRTHHDIALCKVDESVPVGSQGNAHTGIHVDGGPEALVEIRERLAAEGIDVEPVHDFGFMNGFYFKDPDGNRIELFCDIMADGEALDVLRAKQQRASRASAGGA</sequence>
<dbReference type="EMBL" id="BAABJQ010000013">
    <property type="protein sequence ID" value="GAA5190215.1"/>
    <property type="molecule type" value="Genomic_DNA"/>
</dbReference>
<evidence type="ECO:0000259" key="1">
    <source>
        <dbReference type="PROSITE" id="PS51819"/>
    </source>
</evidence>